<gene>
    <name evidence="5" type="ORF">SAMN05660976_03938</name>
</gene>
<dbReference type="Proteomes" id="UP000198953">
    <property type="component" value="Unassembled WGS sequence"/>
</dbReference>
<keyword evidence="2" id="KW-0012">Acyltransferase</keyword>
<dbReference type="PROSITE" id="PS51186">
    <property type="entry name" value="GNAT"/>
    <property type="match status" value="1"/>
</dbReference>
<dbReference type="EMBL" id="FOBF01000008">
    <property type="protein sequence ID" value="SEL99911.1"/>
    <property type="molecule type" value="Genomic_DNA"/>
</dbReference>
<feature type="domain" description="N-acetyltransferase" evidence="3">
    <location>
        <begin position="186"/>
        <end position="334"/>
    </location>
</feature>
<dbReference type="InterPro" id="IPR016181">
    <property type="entry name" value="Acyl_CoA_acyltransferase"/>
</dbReference>
<dbReference type="InterPro" id="IPR045865">
    <property type="entry name" value="ACT-like_dom_sf"/>
</dbReference>
<dbReference type="Pfam" id="PF00583">
    <property type="entry name" value="Acetyltransf_1"/>
    <property type="match status" value="1"/>
</dbReference>
<dbReference type="Gene3D" id="3.40.630.30">
    <property type="match status" value="1"/>
</dbReference>
<sequence>MPFLRIRATVDERPGRLASLAAALAARGGNILGLSVQPDTSGTVDEFVAEVPATAADVAAAIEAAGGRGVHVVSAAANELADETTRALLLALRLRAQPWRLPDLLAELLRADSARWSYGDPVSDLPDPHRLVVPVASKRSISLRRAGLPFTLTEAARAAAFARFAQPPAEPAPAERAVRLADGVEVEVRPLTTAFREAVRDLHDRCTPESRRFRYFTSMPALPDRVFERLCDRDRGESVVACYDGQVVSLANLMYCADPGAAEIALLVEDKWQGRGLGARLARVLVDSARDQGFAEIRATLLSDNVRMRRLMIGLGATVAYTEDPGVLEARMAIGGMVPEPRPGDAVTG</sequence>
<organism evidence="5 6">
    <name type="scientific">Nonomuraea pusilla</name>
    <dbReference type="NCBI Taxonomy" id="46177"/>
    <lineage>
        <taxon>Bacteria</taxon>
        <taxon>Bacillati</taxon>
        <taxon>Actinomycetota</taxon>
        <taxon>Actinomycetes</taxon>
        <taxon>Streptosporangiales</taxon>
        <taxon>Streptosporangiaceae</taxon>
        <taxon>Nonomuraea</taxon>
    </lineage>
</organism>
<dbReference type="InterPro" id="IPR050832">
    <property type="entry name" value="Bact_Acetyltransf"/>
</dbReference>
<dbReference type="GO" id="GO:0016747">
    <property type="term" value="F:acyltransferase activity, transferring groups other than amino-acyl groups"/>
    <property type="evidence" value="ECO:0007669"/>
    <property type="project" value="InterPro"/>
</dbReference>
<dbReference type="InterPro" id="IPR002912">
    <property type="entry name" value="ACT_dom"/>
</dbReference>
<accession>A0A1H7USG1</accession>
<keyword evidence="1 5" id="KW-0808">Transferase</keyword>
<protein>
    <submittedName>
        <fullName evidence="5">Acetyltransferase (GNAT) family protein</fullName>
    </submittedName>
</protein>
<evidence type="ECO:0000313" key="6">
    <source>
        <dbReference type="Proteomes" id="UP000198953"/>
    </source>
</evidence>
<dbReference type="RefSeq" id="WP_091101964.1">
    <property type="nucleotide sequence ID" value="NZ_FOBF01000008.1"/>
</dbReference>
<evidence type="ECO:0000313" key="5">
    <source>
        <dbReference type="EMBL" id="SEL99911.1"/>
    </source>
</evidence>
<feature type="domain" description="ACT" evidence="4">
    <location>
        <begin position="5"/>
        <end position="78"/>
    </location>
</feature>
<evidence type="ECO:0000259" key="3">
    <source>
        <dbReference type="PROSITE" id="PS51186"/>
    </source>
</evidence>
<dbReference type="OrthoDB" id="5516749at2"/>
<dbReference type="SUPFAM" id="SSF55021">
    <property type="entry name" value="ACT-like"/>
    <property type="match status" value="1"/>
</dbReference>
<dbReference type="STRING" id="46177.SAMN05660976_03938"/>
<evidence type="ECO:0000256" key="1">
    <source>
        <dbReference type="ARBA" id="ARBA00022679"/>
    </source>
</evidence>
<evidence type="ECO:0000256" key="2">
    <source>
        <dbReference type="ARBA" id="ARBA00023315"/>
    </source>
</evidence>
<proteinExistence type="predicted"/>
<name>A0A1H7USG1_9ACTN</name>
<keyword evidence="6" id="KW-1185">Reference proteome</keyword>
<dbReference type="PANTHER" id="PTHR43877">
    <property type="entry name" value="AMINOALKYLPHOSPHONATE N-ACETYLTRANSFERASE-RELATED-RELATED"/>
    <property type="match status" value="1"/>
</dbReference>
<dbReference type="SUPFAM" id="SSF55729">
    <property type="entry name" value="Acyl-CoA N-acyltransferases (Nat)"/>
    <property type="match status" value="1"/>
</dbReference>
<evidence type="ECO:0000259" key="4">
    <source>
        <dbReference type="PROSITE" id="PS51671"/>
    </source>
</evidence>
<dbReference type="CDD" id="cd04301">
    <property type="entry name" value="NAT_SF"/>
    <property type="match status" value="1"/>
</dbReference>
<dbReference type="PROSITE" id="PS51671">
    <property type="entry name" value="ACT"/>
    <property type="match status" value="1"/>
</dbReference>
<reference evidence="5 6" key="1">
    <citation type="submission" date="2016-10" db="EMBL/GenBank/DDBJ databases">
        <authorList>
            <person name="de Groot N.N."/>
        </authorList>
    </citation>
    <scope>NUCLEOTIDE SEQUENCE [LARGE SCALE GENOMIC DNA]</scope>
    <source>
        <strain evidence="5 6">DSM 43357</strain>
    </source>
</reference>
<dbReference type="InterPro" id="IPR000182">
    <property type="entry name" value="GNAT_dom"/>
</dbReference>
<dbReference type="AlphaFoldDB" id="A0A1H7USG1"/>